<dbReference type="GO" id="GO:0016787">
    <property type="term" value="F:hydrolase activity"/>
    <property type="evidence" value="ECO:0007669"/>
    <property type="project" value="UniProtKB-KW"/>
</dbReference>
<feature type="signal peptide" evidence="1">
    <location>
        <begin position="1"/>
        <end position="30"/>
    </location>
</feature>
<dbReference type="EC" id="3.1.-.-" evidence="3"/>
<evidence type="ECO:0000256" key="1">
    <source>
        <dbReference type="SAM" id="SignalP"/>
    </source>
</evidence>
<keyword evidence="3" id="KW-0378">Hydrolase</keyword>
<feature type="chain" id="PRO_5047022325" evidence="1">
    <location>
        <begin position="31"/>
        <end position="267"/>
    </location>
</feature>
<dbReference type="PANTHER" id="PTHR37981">
    <property type="entry name" value="LIPASE 2"/>
    <property type="match status" value="1"/>
</dbReference>
<dbReference type="SUPFAM" id="SSF52266">
    <property type="entry name" value="SGNH hydrolase"/>
    <property type="match status" value="1"/>
</dbReference>
<name>A0ABU2J541_9ACTN</name>
<dbReference type="EMBL" id="JAVREH010000002">
    <property type="protein sequence ID" value="MDT0260103.1"/>
    <property type="molecule type" value="Genomic_DNA"/>
</dbReference>
<proteinExistence type="predicted"/>
<dbReference type="Gene3D" id="3.40.50.1110">
    <property type="entry name" value="SGNH hydrolase"/>
    <property type="match status" value="1"/>
</dbReference>
<dbReference type="RefSeq" id="WP_311421265.1">
    <property type="nucleotide sequence ID" value="NZ_JAVREH010000002.1"/>
</dbReference>
<dbReference type="CDD" id="cd01823">
    <property type="entry name" value="SEST_like"/>
    <property type="match status" value="1"/>
</dbReference>
<keyword evidence="1" id="KW-0732">Signal</keyword>
<dbReference type="Proteomes" id="UP001183176">
    <property type="component" value="Unassembled WGS sequence"/>
</dbReference>
<dbReference type="Pfam" id="PF13472">
    <property type="entry name" value="Lipase_GDSL_2"/>
    <property type="match status" value="1"/>
</dbReference>
<gene>
    <name evidence="3" type="ORF">RM423_01695</name>
</gene>
<organism evidence="3 4">
    <name type="scientific">Jatrophihabitans lederbergiae</name>
    <dbReference type="NCBI Taxonomy" id="3075547"/>
    <lineage>
        <taxon>Bacteria</taxon>
        <taxon>Bacillati</taxon>
        <taxon>Actinomycetota</taxon>
        <taxon>Actinomycetes</taxon>
        <taxon>Jatrophihabitantales</taxon>
        <taxon>Jatrophihabitantaceae</taxon>
        <taxon>Jatrophihabitans</taxon>
    </lineage>
</organism>
<evidence type="ECO:0000313" key="3">
    <source>
        <dbReference type="EMBL" id="MDT0260103.1"/>
    </source>
</evidence>
<protein>
    <submittedName>
        <fullName evidence="3">SGNH/GDSL hydrolase family protein</fullName>
        <ecNumber evidence="3">3.1.-.-</ecNumber>
    </submittedName>
</protein>
<dbReference type="InterPro" id="IPR036514">
    <property type="entry name" value="SGNH_hydro_sf"/>
</dbReference>
<dbReference type="PANTHER" id="PTHR37981:SF1">
    <property type="entry name" value="SGNH HYDROLASE-TYPE ESTERASE DOMAIN-CONTAINING PROTEIN"/>
    <property type="match status" value="1"/>
</dbReference>
<evidence type="ECO:0000313" key="4">
    <source>
        <dbReference type="Proteomes" id="UP001183176"/>
    </source>
</evidence>
<accession>A0ABU2J541</accession>
<evidence type="ECO:0000259" key="2">
    <source>
        <dbReference type="Pfam" id="PF13472"/>
    </source>
</evidence>
<feature type="domain" description="SGNH hydrolase-type esterase" evidence="2">
    <location>
        <begin position="37"/>
        <end position="254"/>
    </location>
</feature>
<sequence>MRHLRPLVAAASAVATVAVTALLTAGPASAATRNYVALGDSYSSGVGAGSYTSESGSCDRSPNAYSALWAKAHLPTSYVSVACSGATTSSVISTQVSALSSATNLVSVTAGGNDVGFSNIMQTCVLYGTTQCVAAVNNAEAKSQSILPGNLNNLYNSIRSHAPNAKVVVLDYPVFYDTSVWGCIGLSSTSRAKIDEGINMADGIIKTAVAAHGFTFAEARPAFVGHEICDGTSWLHSLNYLDIGESYHPTAAGQSGGYLPVFTSAAG</sequence>
<keyword evidence="4" id="KW-1185">Reference proteome</keyword>
<reference evidence="4" key="1">
    <citation type="submission" date="2023-07" db="EMBL/GenBank/DDBJ databases">
        <title>30 novel species of actinomycetes from the DSMZ collection.</title>
        <authorList>
            <person name="Nouioui I."/>
        </authorList>
    </citation>
    <scope>NUCLEOTIDE SEQUENCE [LARGE SCALE GENOMIC DNA]</scope>
    <source>
        <strain evidence="4">DSM 44399</strain>
    </source>
</reference>
<comment type="caution">
    <text evidence="3">The sequence shown here is derived from an EMBL/GenBank/DDBJ whole genome shotgun (WGS) entry which is preliminary data.</text>
</comment>
<dbReference type="InterPro" id="IPR013830">
    <property type="entry name" value="SGNH_hydro"/>
</dbReference>
<dbReference type="InterPro" id="IPR037460">
    <property type="entry name" value="SEST-like"/>
</dbReference>